<evidence type="ECO:0000256" key="1">
    <source>
        <dbReference type="SAM" id="Phobius"/>
    </source>
</evidence>
<organism evidence="2 3">
    <name type="scientific">Methylomonas aurea</name>
    <dbReference type="NCBI Taxonomy" id="2952224"/>
    <lineage>
        <taxon>Bacteria</taxon>
        <taxon>Pseudomonadati</taxon>
        <taxon>Pseudomonadota</taxon>
        <taxon>Gammaproteobacteria</taxon>
        <taxon>Methylococcales</taxon>
        <taxon>Methylococcaceae</taxon>
        <taxon>Methylomonas</taxon>
    </lineage>
</organism>
<feature type="transmembrane region" description="Helical" evidence="1">
    <location>
        <begin position="7"/>
        <end position="28"/>
    </location>
</feature>
<protein>
    <submittedName>
        <fullName evidence="2">Uncharacterized protein</fullName>
    </submittedName>
</protein>
<keyword evidence="3" id="KW-1185">Reference proteome</keyword>
<evidence type="ECO:0000313" key="2">
    <source>
        <dbReference type="EMBL" id="MCQ8181496.1"/>
    </source>
</evidence>
<comment type="caution">
    <text evidence="2">The sequence shown here is derived from an EMBL/GenBank/DDBJ whole genome shotgun (WGS) entry which is preliminary data.</text>
</comment>
<gene>
    <name evidence="2" type="ORF">NP603_10285</name>
</gene>
<evidence type="ECO:0000313" key="3">
    <source>
        <dbReference type="Proteomes" id="UP001524569"/>
    </source>
</evidence>
<sequence>MERMIRMLVIVGLIAAIPGIGCFTYYSAAAADTDREAFGIWHLLAYPAALLSLAALLTACSAKPPKIYLAGLAAFFLLASATLMFNHNF</sequence>
<feature type="transmembrane region" description="Helical" evidence="1">
    <location>
        <begin position="40"/>
        <end position="60"/>
    </location>
</feature>
<dbReference type="EMBL" id="JANIBM010000009">
    <property type="protein sequence ID" value="MCQ8181496.1"/>
    <property type="molecule type" value="Genomic_DNA"/>
</dbReference>
<reference evidence="2 3" key="1">
    <citation type="submission" date="2022-07" db="EMBL/GenBank/DDBJ databases">
        <title>Methylomonas rivi sp. nov., Methylomonas rosea sp. nov., Methylomonas aureus sp. nov. and Methylomonas subterranea sp. nov., four novel methanotrophs isolated from a freshwater creek and the deep terrestrial subsurface.</title>
        <authorList>
            <person name="Abin C."/>
            <person name="Sankaranarayanan K."/>
            <person name="Garner C."/>
            <person name="Sindelar R."/>
            <person name="Kotary K."/>
            <person name="Garner R."/>
            <person name="Barclay S."/>
            <person name="Lawson P."/>
            <person name="Krumholz L."/>
        </authorList>
    </citation>
    <scope>NUCLEOTIDE SEQUENCE [LARGE SCALE GENOMIC DNA]</scope>
    <source>
        <strain evidence="2 3">SURF-1</strain>
    </source>
</reference>
<accession>A0ABT1UHJ8</accession>
<proteinExistence type="predicted"/>
<name>A0ABT1UHJ8_9GAMM</name>
<keyword evidence="1" id="KW-0472">Membrane</keyword>
<keyword evidence="1" id="KW-1133">Transmembrane helix</keyword>
<keyword evidence="1" id="KW-0812">Transmembrane</keyword>
<dbReference type="Proteomes" id="UP001524569">
    <property type="component" value="Unassembled WGS sequence"/>
</dbReference>
<dbReference type="RefSeq" id="WP_256610783.1">
    <property type="nucleotide sequence ID" value="NZ_JANIBM010000009.1"/>
</dbReference>
<feature type="transmembrane region" description="Helical" evidence="1">
    <location>
        <begin position="67"/>
        <end position="85"/>
    </location>
</feature>